<proteinExistence type="predicted"/>
<feature type="transmembrane region" description="Helical" evidence="2">
    <location>
        <begin position="12"/>
        <end position="32"/>
    </location>
</feature>
<keyword evidence="2" id="KW-0812">Transmembrane</keyword>
<comment type="caution">
    <text evidence="3">The sequence shown here is derived from an EMBL/GenBank/DDBJ whole genome shotgun (WGS) entry which is preliminary data.</text>
</comment>
<dbReference type="RefSeq" id="WP_008486393.1">
    <property type="nucleotide sequence ID" value="NZ_AMRI01000032.1"/>
</dbReference>
<keyword evidence="4" id="KW-1185">Reference proteome</keyword>
<keyword evidence="2" id="KW-1133">Transmembrane helix</keyword>
<sequence>MSKERGFSLIELMVAMTLGLVMAAAISAVFVASKRGVRSTEQVGELQENASFALRLIGEDLRQANHLGPMTGTPLVVGLNTELSGVVVGSDCLGGGVNNGTLPRDTAPAGSFQMLWGGIAADGVMGCLSGAVAGTDILQIKRLAGPMATAATWRSDRLYMLANPNRARFWPGTTAGQFPPPINNGEYWPYLHHVYYIANETRGSLTVPVLKRRFLTIDATGPHMADEALVEGIERFHVMYGIDTDQDAMANFYASADAIADADWIGTAGQKVVSARLYILARTLTADRDFDGNFSYQLGDQAAYAPNDHFRRLLLQTTITLPNPQYQQISL</sequence>
<dbReference type="eggNOG" id="COG4966">
    <property type="taxonomic scope" value="Bacteria"/>
</dbReference>
<evidence type="ECO:0000313" key="3">
    <source>
        <dbReference type="EMBL" id="EKE68268.1"/>
    </source>
</evidence>
<dbReference type="GO" id="GO:0016020">
    <property type="term" value="C:membrane"/>
    <property type="evidence" value="ECO:0007669"/>
    <property type="project" value="UniProtKB-SubCell"/>
</dbReference>
<dbReference type="Pfam" id="PF16074">
    <property type="entry name" value="PilW"/>
    <property type="match status" value="1"/>
</dbReference>
<evidence type="ECO:0000256" key="2">
    <source>
        <dbReference type="SAM" id="Phobius"/>
    </source>
</evidence>
<evidence type="ECO:0000256" key="1">
    <source>
        <dbReference type="ARBA" id="ARBA00004167"/>
    </source>
</evidence>
<reference evidence="3 4" key="1">
    <citation type="journal article" date="2012" name="J. Bacteriol.">
        <title>Genome Sequence of Gallaecimonas xiamenensis Type Strain 3-C-1.</title>
        <authorList>
            <person name="Lai Q."/>
            <person name="Wang L."/>
            <person name="Wang W."/>
            <person name="Shao Z."/>
        </authorList>
    </citation>
    <scope>NUCLEOTIDE SEQUENCE [LARGE SCALE GENOMIC DNA]</scope>
    <source>
        <strain evidence="3 4">3-C-1</strain>
    </source>
</reference>
<dbReference type="Proteomes" id="UP000006755">
    <property type="component" value="Unassembled WGS sequence"/>
</dbReference>
<protein>
    <submittedName>
        <fullName evidence="3">Prepilin-type cleavage/methylation-like protein</fullName>
    </submittedName>
</protein>
<dbReference type="EMBL" id="AMRI01000032">
    <property type="protein sequence ID" value="EKE68268.1"/>
    <property type="molecule type" value="Genomic_DNA"/>
</dbReference>
<dbReference type="InterPro" id="IPR032092">
    <property type="entry name" value="PilW"/>
</dbReference>
<keyword evidence="2" id="KW-0472">Membrane</keyword>
<comment type="subcellular location">
    <subcellularLocation>
        <location evidence="1">Membrane</location>
        <topology evidence="1">Single-pass membrane protein</topology>
    </subcellularLocation>
</comment>
<dbReference type="PROSITE" id="PS00409">
    <property type="entry name" value="PROKAR_NTER_METHYL"/>
    <property type="match status" value="1"/>
</dbReference>
<dbReference type="NCBIfam" id="TIGR02532">
    <property type="entry name" value="IV_pilin_GFxxxE"/>
    <property type="match status" value="1"/>
</dbReference>
<dbReference type="InterPro" id="IPR012902">
    <property type="entry name" value="N_methyl_site"/>
</dbReference>
<name>K2IZF9_9GAMM</name>
<evidence type="ECO:0000313" key="4">
    <source>
        <dbReference type="Proteomes" id="UP000006755"/>
    </source>
</evidence>
<gene>
    <name evidence="3" type="ORF">B3C1_17212</name>
</gene>
<organism evidence="3 4">
    <name type="scientific">Gallaecimonas xiamenensis 3-C-1</name>
    <dbReference type="NCBI Taxonomy" id="745411"/>
    <lineage>
        <taxon>Bacteria</taxon>
        <taxon>Pseudomonadati</taxon>
        <taxon>Pseudomonadota</taxon>
        <taxon>Gammaproteobacteria</taxon>
        <taxon>Enterobacterales</taxon>
        <taxon>Gallaecimonadaceae</taxon>
        <taxon>Gallaecimonas</taxon>
    </lineage>
</organism>
<accession>K2IZF9</accession>
<dbReference type="Pfam" id="PF07963">
    <property type="entry name" value="N_methyl"/>
    <property type="match status" value="1"/>
</dbReference>
<dbReference type="AlphaFoldDB" id="K2IZF9"/>
<dbReference type="OrthoDB" id="5296662at2"/>
<dbReference type="GO" id="GO:0043683">
    <property type="term" value="P:type IV pilus assembly"/>
    <property type="evidence" value="ECO:0007669"/>
    <property type="project" value="InterPro"/>
</dbReference>
<dbReference type="STRING" id="745411.B3C1_17212"/>